<protein>
    <submittedName>
        <fullName evidence="2">Uncharacterized protein</fullName>
    </submittedName>
</protein>
<feature type="region of interest" description="Disordered" evidence="1">
    <location>
        <begin position="855"/>
        <end position="879"/>
    </location>
</feature>
<sequence>MVRWRSSLAWIGSFEITSKSISSVSLQNRSSYNSAAVPDFLAPSFHQLPFAARRYNASIRRPASQSFASNAPECSSQTSKASQRTRTSVHRRRSSVNFTSFHAKIPRQASFGQPSSSSSSIDQGIAYINSQLRAARTEQRLVSTAKALRDTDIIVEERKRVRQSHRRSLSHKYQPTPTLDLNEHFLLSLLDASFSVTRRTGKNDIISMDSLVSQTLYHVFRSVPRHGFSVRVLDCLATSAGNHLAKATLRQLLHIVQCRLAHKSADELDSTAQKTQNSSEISDNEVTLATSRVVFHLMKGFSHCGLFKRVQECFDLLDQHSLPATIFHYQLQLIALLHERSSQFTDGNQIDIERQSQHIQSDILTLKATMEANNIALDDEFLATVVHGLCAPLRRASLIHTSTAHASSLLRMSRTIYSHFIGASQSDSSPSMPRFLSALIHAEIDAIELDARPRSKIPAPTLSRVRNLIHQLESVPKADKNPLVGTLYDKPITECKMASISLRLRLSAALADIDQGLKQLCLLLHIQSIIDTESAEQQRELILRQRSGVIFLLSAAMQQRHIIKGRDAAFEVLHRGLSKEWFGRVWTGVCFPPNPSSDFDPKAHDPDVILVRLWKRWIHAWSSDYLSQGGWTRQQGTAKTDVAYRTFTGTYPWQTLRRGLSLLNHTFDQYEMTYRATPMVSSRKDGANSAISPRRKEGAEGDDDPITSLTRIHRFAALFNESKVLDKLSRVTLRGGRPGRGETMATNVNRRLSLLVRTLTRVNVSARVWERLEGFILKHLALIDREVLPTEAVKEAMDEIESRKRQALLRNRELMQALQLQRSISETDQEVQAQEFDRETGSIFVLRRMLENRARMREQHQHQQQHQQQLSAQTSSIFT</sequence>
<feature type="region of interest" description="Disordered" evidence="1">
    <location>
        <begin position="63"/>
        <end position="94"/>
    </location>
</feature>
<evidence type="ECO:0000256" key="1">
    <source>
        <dbReference type="SAM" id="MobiDB-lite"/>
    </source>
</evidence>
<organism evidence="2">
    <name type="scientific">Melanopsichium pennsylvanicum 4</name>
    <dbReference type="NCBI Taxonomy" id="1398559"/>
    <lineage>
        <taxon>Eukaryota</taxon>
        <taxon>Fungi</taxon>
        <taxon>Dikarya</taxon>
        <taxon>Basidiomycota</taxon>
        <taxon>Ustilaginomycotina</taxon>
        <taxon>Ustilaginomycetes</taxon>
        <taxon>Ustilaginales</taxon>
        <taxon>Ustilaginaceae</taxon>
        <taxon>Melanopsichium</taxon>
    </lineage>
</organism>
<accession>A0A077RC88</accession>
<reference evidence="2" key="1">
    <citation type="journal article" date="2014" name="Genome Biol. Evol.">
        <title>Gene Loss Rather Than Gene Gain Is Associated with a Host Jump from Monocots to Dicots in the Smut Fungus Melanopsichium pennsylvanicum.</title>
        <authorList>
            <person name="Sharma R."/>
            <person name="Mishra B."/>
            <person name="Runge F."/>
            <person name="Thines M."/>
        </authorList>
    </citation>
    <scope>NUCLEOTIDE SEQUENCE</scope>
    <source>
        <strain evidence="2">4</strain>
    </source>
</reference>
<evidence type="ECO:0000313" key="2">
    <source>
        <dbReference type="EMBL" id="CDI55019.1"/>
    </source>
</evidence>
<name>A0A077RC88_9BASI</name>
<dbReference type="AlphaFoldDB" id="A0A077RC88"/>
<feature type="compositionally biased region" description="Polar residues" evidence="1">
    <location>
        <begin position="63"/>
        <end position="81"/>
    </location>
</feature>
<feature type="region of interest" description="Disordered" evidence="1">
    <location>
        <begin position="681"/>
        <end position="703"/>
    </location>
</feature>
<proteinExistence type="predicted"/>
<feature type="compositionally biased region" description="Polar residues" evidence="1">
    <location>
        <begin position="870"/>
        <end position="879"/>
    </location>
</feature>
<dbReference type="EMBL" id="HG529635">
    <property type="protein sequence ID" value="CDI55019.1"/>
    <property type="molecule type" value="Genomic_DNA"/>
</dbReference>